<dbReference type="SUPFAM" id="SSF57701">
    <property type="entry name" value="Zn2/Cys6 DNA-binding domain"/>
    <property type="match status" value="1"/>
</dbReference>
<dbReference type="RefSeq" id="XP_501984.1">
    <property type="nucleotide sequence ID" value="XM_501984.1"/>
</dbReference>
<dbReference type="PROSITE" id="PS00463">
    <property type="entry name" value="ZN2_CY6_FUNGAL_1"/>
    <property type="match status" value="1"/>
</dbReference>
<dbReference type="InterPro" id="IPR001138">
    <property type="entry name" value="Zn2Cys6_DnaBD"/>
</dbReference>
<evidence type="ECO:0000313" key="5">
    <source>
        <dbReference type="Proteomes" id="UP000182444"/>
    </source>
</evidence>
<feature type="region of interest" description="Disordered" evidence="1">
    <location>
        <begin position="117"/>
        <end position="322"/>
    </location>
</feature>
<dbReference type="OrthoDB" id="2262349at2759"/>
<dbReference type="AlphaFoldDB" id="A0A1D8NBP8"/>
<dbReference type="PANTHER" id="PTHR31644:SF2">
    <property type="entry name" value="TRANSCRIPTIONAL ACTIVATOR ARO80-RELATED"/>
    <property type="match status" value="1"/>
</dbReference>
<dbReference type="FunFam" id="4.10.240.10:FF:000027">
    <property type="entry name" value="Specific RNA polymerase II transcription factor"/>
    <property type="match status" value="1"/>
</dbReference>
<dbReference type="PROSITE" id="PS50048">
    <property type="entry name" value="ZN2_CY6_FUNGAL_2"/>
    <property type="match status" value="1"/>
</dbReference>
<dbReference type="Proteomes" id="UP000256601">
    <property type="component" value="Unassembled WGS sequence"/>
</dbReference>
<dbReference type="EMBL" id="KZ858992">
    <property type="protein sequence ID" value="RDW25853.1"/>
    <property type="molecule type" value="Genomic_DNA"/>
</dbReference>
<evidence type="ECO:0000313" key="4">
    <source>
        <dbReference type="EMBL" id="RDW25853.1"/>
    </source>
</evidence>
<dbReference type="GO" id="GO:0009074">
    <property type="term" value="P:aromatic amino acid family catabolic process"/>
    <property type="evidence" value="ECO:0007669"/>
    <property type="project" value="TreeGrafter"/>
</dbReference>
<dbReference type="GO" id="GO:0045944">
    <property type="term" value="P:positive regulation of transcription by RNA polymerase II"/>
    <property type="evidence" value="ECO:0007669"/>
    <property type="project" value="TreeGrafter"/>
</dbReference>
<gene>
    <name evidence="4" type="ORF">B0I71DRAFT_159069</name>
    <name evidence="3" type="ORF">YALI1_C25877g</name>
</gene>
<name>A0A1D8NBP8_YARLL</name>
<dbReference type="eggNOG" id="ENOG502QQTI">
    <property type="taxonomic scope" value="Eukaryota"/>
</dbReference>
<accession>A0A1D8NBP8</accession>
<dbReference type="PANTHER" id="PTHR31644">
    <property type="entry name" value="TRANSCRIPTIONAL ACTIVATOR ARO80-RELATED"/>
    <property type="match status" value="1"/>
</dbReference>
<evidence type="ECO:0000259" key="2">
    <source>
        <dbReference type="PROSITE" id="PS50048"/>
    </source>
</evidence>
<dbReference type="GO" id="GO:0008270">
    <property type="term" value="F:zinc ion binding"/>
    <property type="evidence" value="ECO:0007669"/>
    <property type="project" value="InterPro"/>
</dbReference>
<dbReference type="KEGG" id="yli:2909959"/>
<feature type="region of interest" description="Disordered" evidence="1">
    <location>
        <begin position="847"/>
        <end position="926"/>
    </location>
</feature>
<reference evidence="3 5" key="1">
    <citation type="journal article" date="2016" name="PLoS ONE">
        <title>Sequence Assembly of Yarrowia lipolytica Strain W29/CLIB89 Shows Transposable Element Diversity.</title>
        <authorList>
            <person name="Magnan C."/>
            <person name="Yu J."/>
            <person name="Chang I."/>
            <person name="Jahn E."/>
            <person name="Kanomata Y."/>
            <person name="Wu J."/>
            <person name="Zeller M."/>
            <person name="Oakes M."/>
            <person name="Baldi P."/>
            <person name="Sandmeyer S."/>
        </authorList>
    </citation>
    <scope>NUCLEOTIDE SEQUENCE [LARGE SCALE GENOMIC DNA]</scope>
    <source>
        <strain evidence="3">CLIB89</strain>
        <strain evidence="5">CLIB89(W29)</strain>
    </source>
</reference>
<dbReference type="InterPro" id="IPR052780">
    <property type="entry name" value="AAA_Catabolism_Regulators"/>
</dbReference>
<feature type="compositionally biased region" description="Pro residues" evidence="1">
    <location>
        <begin position="197"/>
        <end position="207"/>
    </location>
</feature>
<dbReference type="GeneID" id="2909959"/>
<sequence>MFNSVNKEEDQDIIIDESQVSMQEGSEEPEGSGTVEYDSDGAPVNSDDELAAISSSKRQKAQNVFRRSYKACLNCRKRKIKCDLGDLSNPSKPPCARCRREGKQCVFVESKRGGVANVRAGKEKKRKLESPSPPVLMRNLLGVPQPRDQHFKQHQQPQPYEPVPPSATPLSAPNSAPAPGPPKTVPFTRFQGAPRGQPLPQPLPPQPSSVAHEPYRQPTTFSTDFDPEYPGFQGVQGEYKQGFAGHQQQNQISGVPRSMSDVSQHQQQHVHGFYQDPQQQQQHNVQQHHQQQQHQHLAHTVQQQQLHQQQPQQTPQPTQEPTGDEYIAKKEMYNTSDALDILAHAARSFPKIDSPATPNAASPSPPSVRPLASLGDMELIRTRKILTEEEALNLIDFFFHTMHPFYPFIPKELHSGSVLADYPILLAAILTIASRYHSLPEPVVVHENPGNKKKASRAAQIHSKMWIYCQQMISRSIWGEASSRSLGTVYAFLLFSEWNPRAIHWRWFDYANPRFDTTDSEVYHDVELSVGASPDSARRNTPGSSGFSIQNESDCKEVDEKGGLGASRRSDRLAWMMIGTAIRLAQEIDILETNPKVFIATHLSELVLAIRVGRKSILARSVNEITPSTLKFTPFEAAKLGLLQIMALSHETLYMSRETTREMLKDGKYLRFLALFTPHLQNWEEKHFKNISLPVDAPENDKLDALSIKFDYYYTRLYIFSLALFTADKQGLSVEELIPQSRYVAMATDAAREMLAVANSVHRMEALKYAPVRWVVRIVHATVFLFKALAVTSYITKYSKQDIISVIQEISVTLRDASPDDLHLASRYSGILMHLCVDILAKEKEANSTPASNASQPTPTDYYQFHSPSSATGHHHNVVPPTRSHSLSGVAGAHTPVAHGSVHSSNSNAAPTSSHRKKKETEEDPSQLLRDFGFGLLDMDFDFFTEGTEGLGFVDPLIEGIEQHQQKMQKKNGS</sequence>
<organism evidence="3 5">
    <name type="scientific">Yarrowia lipolytica</name>
    <name type="common">Candida lipolytica</name>
    <dbReference type="NCBI Taxonomy" id="4952"/>
    <lineage>
        <taxon>Eukaryota</taxon>
        <taxon>Fungi</taxon>
        <taxon>Dikarya</taxon>
        <taxon>Ascomycota</taxon>
        <taxon>Saccharomycotina</taxon>
        <taxon>Dipodascomycetes</taxon>
        <taxon>Dipodascales</taxon>
        <taxon>Dipodascales incertae sedis</taxon>
        <taxon>Yarrowia</taxon>
    </lineage>
</organism>
<feature type="compositionally biased region" description="Basic and acidic residues" evidence="1">
    <location>
        <begin position="553"/>
        <end position="563"/>
    </location>
</feature>
<dbReference type="SMART" id="SM00066">
    <property type="entry name" value="GAL4"/>
    <property type="match status" value="1"/>
</dbReference>
<dbReference type="OMA" id="DWHPRNL"/>
<dbReference type="GO" id="GO:0000981">
    <property type="term" value="F:DNA-binding transcription factor activity, RNA polymerase II-specific"/>
    <property type="evidence" value="ECO:0007669"/>
    <property type="project" value="InterPro"/>
</dbReference>
<dbReference type="Pfam" id="PF00172">
    <property type="entry name" value="Zn_clus"/>
    <property type="match status" value="1"/>
</dbReference>
<feature type="region of interest" description="Disordered" evidence="1">
    <location>
        <begin position="1"/>
        <end position="47"/>
    </location>
</feature>
<feature type="compositionally biased region" description="Polar residues" evidence="1">
    <location>
        <begin position="847"/>
        <end position="872"/>
    </location>
</feature>
<feature type="region of interest" description="Disordered" evidence="1">
    <location>
        <begin position="532"/>
        <end position="563"/>
    </location>
</feature>
<dbReference type="InterPro" id="IPR036864">
    <property type="entry name" value="Zn2-C6_fun-type_DNA-bd_sf"/>
</dbReference>
<evidence type="ECO:0000256" key="1">
    <source>
        <dbReference type="SAM" id="MobiDB-lite"/>
    </source>
</evidence>
<dbReference type="Gene3D" id="4.10.240.10">
    <property type="entry name" value="Zn(2)-C6 fungal-type DNA-binding domain"/>
    <property type="match status" value="1"/>
</dbReference>
<dbReference type="CDD" id="cd12148">
    <property type="entry name" value="fungal_TF_MHR"/>
    <property type="match status" value="1"/>
</dbReference>
<feature type="compositionally biased region" description="Polar residues" evidence="1">
    <location>
        <begin position="902"/>
        <end position="913"/>
    </location>
</feature>
<dbReference type="VEuPathDB" id="FungiDB:YALI0_C18645g"/>
<dbReference type="GO" id="GO:0005634">
    <property type="term" value="C:nucleus"/>
    <property type="evidence" value="ECO:0007669"/>
    <property type="project" value="TreeGrafter"/>
</dbReference>
<evidence type="ECO:0000313" key="6">
    <source>
        <dbReference type="Proteomes" id="UP000256601"/>
    </source>
</evidence>
<dbReference type="VEuPathDB" id="FungiDB:YALI1_C25877g"/>
<protein>
    <recommendedName>
        <fullName evidence="2">Zn(2)-C6 fungal-type domain-containing protein</fullName>
    </recommendedName>
</protein>
<dbReference type="CDD" id="cd00067">
    <property type="entry name" value="GAL4"/>
    <property type="match status" value="1"/>
</dbReference>
<evidence type="ECO:0000313" key="3">
    <source>
        <dbReference type="EMBL" id="AOW03058.1"/>
    </source>
</evidence>
<reference evidence="4 6" key="2">
    <citation type="submission" date="2018-07" db="EMBL/GenBank/DDBJ databases">
        <title>Draft Genome Assemblies for Five Robust Yarrowia lipolytica Strains Exhibiting High Lipid Production and Pentose Sugar Utilization and Sugar Alcohol Secretion from Undetoxified Lignocellulosic Biomass Hydrolysates.</title>
        <authorList>
            <consortium name="DOE Joint Genome Institute"/>
            <person name="Walker C."/>
            <person name="Ryu S."/>
            <person name="Na H."/>
            <person name="Zane M."/>
            <person name="LaButti K."/>
            <person name="Lipzen A."/>
            <person name="Haridas S."/>
            <person name="Barry K."/>
            <person name="Grigoriev I.V."/>
            <person name="Quarterman J."/>
            <person name="Slininger P."/>
            <person name="Dien B."/>
            <person name="Trinh C.T."/>
        </authorList>
    </citation>
    <scope>NUCLEOTIDE SEQUENCE [LARGE SCALE GENOMIC DNA]</scope>
    <source>
        <strain evidence="4 6">YB392</strain>
    </source>
</reference>
<dbReference type="EMBL" id="CP017555">
    <property type="protein sequence ID" value="AOW03058.1"/>
    <property type="molecule type" value="Genomic_DNA"/>
</dbReference>
<feature type="compositionally biased region" description="Low complexity" evidence="1">
    <location>
        <begin position="264"/>
        <end position="319"/>
    </location>
</feature>
<feature type="compositionally biased region" description="Polar residues" evidence="1">
    <location>
        <begin position="539"/>
        <end position="552"/>
    </location>
</feature>
<feature type="domain" description="Zn(2)-C6 fungal-type" evidence="2">
    <location>
        <begin position="71"/>
        <end position="107"/>
    </location>
</feature>
<proteinExistence type="predicted"/>
<dbReference type="Proteomes" id="UP000182444">
    <property type="component" value="Chromosome 1C"/>
</dbReference>